<accession>A0ABT5S1J6</accession>
<dbReference type="RefSeq" id="WP_274112425.1">
    <property type="nucleotide sequence ID" value="NZ_JAPCKI010000012.1"/>
</dbReference>
<comment type="similarity">
    <text evidence="11">Belongs to the ApbE family.</text>
</comment>
<proteinExistence type="inferred from homology"/>
<evidence type="ECO:0000256" key="7">
    <source>
        <dbReference type="ARBA" id="ARBA00022827"/>
    </source>
</evidence>
<keyword evidence="13" id="KW-1185">Reference proteome</keyword>
<evidence type="ECO:0000256" key="5">
    <source>
        <dbReference type="ARBA" id="ARBA00022679"/>
    </source>
</evidence>
<evidence type="ECO:0000313" key="12">
    <source>
        <dbReference type="EMBL" id="MDD2179316.1"/>
    </source>
</evidence>
<evidence type="ECO:0000256" key="11">
    <source>
        <dbReference type="PIRNR" id="PIRNR006268"/>
    </source>
</evidence>
<dbReference type="PANTHER" id="PTHR30040:SF2">
    <property type="entry name" value="FAD:PROTEIN FMN TRANSFERASE"/>
    <property type="match status" value="1"/>
</dbReference>
<comment type="caution">
    <text evidence="12">The sequence shown here is derived from an EMBL/GenBank/DDBJ whole genome shotgun (WGS) entry which is preliminary data.</text>
</comment>
<gene>
    <name evidence="12" type="ORF">OIN59_17915</name>
</gene>
<dbReference type="Pfam" id="PF02424">
    <property type="entry name" value="ApbE"/>
    <property type="match status" value="1"/>
</dbReference>
<comment type="cofactor">
    <cofactor evidence="1">
        <name>Mg(2+)</name>
        <dbReference type="ChEBI" id="CHEBI:18420"/>
    </cofactor>
</comment>
<dbReference type="EC" id="2.7.1.180" evidence="2 11"/>
<keyword evidence="7 11" id="KW-0274">FAD</keyword>
<evidence type="ECO:0000256" key="10">
    <source>
        <dbReference type="ARBA" id="ARBA00048540"/>
    </source>
</evidence>
<keyword evidence="5 11" id="KW-0808">Transferase</keyword>
<keyword evidence="8 11" id="KW-0460">Magnesium</keyword>
<dbReference type="SUPFAM" id="SSF143631">
    <property type="entry name" value="ApbE-like"/>
    <property type="match status" value="1"/>
</dbReference>
<dbReference type="PANTHER" id="PTHR30040">
    <property type="entry name" value="THIAMINE BIOSYNTHESIS LIPOPROTEIN APBE"/>
    <property type="match status" value="1"/>
</dbReference>
<evidence type="ECO:0000256" key="2">
    <source>
        <dbReference type="ARBA" id="ARBA00011955"/>
    </source>
</evidence>
<keyword evidence="6 11" id="KW-0479">Metal-binding</keyword>
<evidence type="ECO:0000256" key="4">
    <source>
        <dbReference type="ARBA" id="ARBA00022630"/>
    </source>
</evidence>
<name>A0ABT5S1J6_9BURK</name>
<dbReference type="EMBL" id="JAPCKI010000012">
    <property type="protein sequence ID" value="MDD2179316.1"/>
    <property type="molecule type" value="Genomic_DNA"/>
</dbReference>
<organism evidence="12 13">
    <name type="scientific">Acidovorax benzenivorans</name>
    <dbReference type="NCBI Taxonomy" id="2987520"/>
    <lineage>
        <taxon>Bacteria</taxon>
        <taxon>Pseudomonadati</taxon>
        <taxon>Pseudomonadota</taxon>
        <taxon>Betaproteobacteria</taxon>
        <taxon>Burkholderiales</taxon>
        <taxon>Comamonadaceae</taxon>
        <taxon>Acidovorax</taxon>
    </lineage>
</organism>
<evidence type="ECO:0000256" key="3">
    <source>
        <dbReference type="ARBA" id="ARBA00016337"/>
    </source>
</evidence>
<evidence type="ECO:0000256" key="1">
    <source>
        <dbReference type="ARBA" id="ARBA00001946"/>
    </source>
</evidence>
<dbReference type="Proteomes" id="UP001148932">
    <property type="component" value="Unassembled WGS sequence"/>
</dbReference>
<comment type="catalytic activity">
    <reaction evidence="10 11">
        <text>L-threonyl-[protein] + FAD = FMN-L-threonyl-[protein] + AMP + H(+)</text>
        <dbReference type="Rhea" id="RHEA:36847"/>
        <dbReference type="Rhea" id="RHEA-COMP:11060"/>
        <dbReference type="Rhea" id="RHEA-COMP:11061"/>
        <dbReference type="ChEBI" id="CHEBI:15378"/>
        <dbReference type="ChEBI" id="CHEBI:30013"/>
        <dbReference type="ChEBI" id="CHEBI:57692"/>
        <dbReference type="ChEBI" id="CHEBI:74257"/>
        <dbReference type="ChEBI" id="CHEBI:456215"/>
        <dbReference type="EC" id="2.7.1.180"/>
    </reaction>
</comment>
<sequence>MQQASLRPHGLLRRRMVMALPLLGGAVWGVDAVAGARVVSERSSRPLMGTQVDMAVEGVDGPLLRRAMDRAYAEMQRLEALMSRYQPRSVVSRINLAAGVTPVVVPAEVMAVLQSAQRVSATSRGAFDVTVGAFKSWNFGPGEKVVPGASEIARQLPLVDARSLVLDVAAGTAFLARQGMALDLGGIAKLPILEAGMNMLRSEGVENAMINGGGDVLTQGLWQGRPWRVGLRDPRSPERLLGVVAVAGAGVVASSGDYERFFFHEGQRQHHVLNPRTGRPASGVHGVSLVARDVAAVNGLGAALMVQGPQAGRALAQRRPGLAVLIAGQDGGVWQSTAMSALLEPVPS</sequence>
<dbReference type="PIRSF" id="PIRSF006268">
    <property type="entry name" value="ApbE"/>
    <property type="match status" value="1"/>
</dbReference>
<evidence type="ECO:0000256" key="8">
    <source>
        <dbReference type="ARBA" id="ARBA00022842"/>
    </source>
</evidence>
<dbReference type="Gene3D" id="3.10.520.10">
    <property type="entry name" value="ApbE-like domains"/>
    <property type="match status" value="1"/>
</dbReference>
<dbReference type="InterPro" id="IPR024932">
    <property type="entry name" value="ApbE"/>
</dbReference>
<dbReference type="GO" id="GO:0016740">
    <property type="term" value="F:transferase activity"/>
    <property type="evidence" value="ECO:0007669"/>
    <property type="project" value="UniProtKB-KW"/>
</dbReference>
<evidence type="ECO:0000256" key="9">
    <source>
        <dbReference type="ARBA" id="ARBA00031306"/>
    </source>
</evidence>
<dbReference type="InterPro" id="IPR003374">
    <property type="entry name" value="ApbE-like_sf"/>
</dbReference>
<evidence type="ECO:0000313" key="13">
    <source>
        <dbReference type="Proteomes" id="UP001148932"/>
    </source>
</evidence>
<evidence type="ECO:0000256" key="6">
    <source>
        <dbReference type="ARBA" id="ARBA00022723"/>
    </source>
</evidence>
<reference evidence="12" key="1">
    <citation type="submission" date="2022-10" db="EMBL/GenBank/DDBJ databases">
        <title>Description of microaerobic benzene degrading bacteria.</title>
        <authorList>
            <person name="Bedics A."/>
            <person name="Tancsics A."/>
            <person name="Banerjee S."/>
        </authorList>
    </citation>
    <scope>NUCLEOTIDE SEQUENCE</scope>
    <source>
        <strain evidence="12">D2M1</strain>
    </source>
</reference>
<protein>
    <recommendedName>
        <fullName evidence="3 11">FAD:protein FMN transferase</fullName>
        <ecNumber evidence="2 11">2.7.1.180</ecNumber>
    </recommendedName>
    <alternativeName>
        <fullName evidence="9 11">Flavin transferase</fullName>
    </alternativeName>
</protein>
<keyword evidence="4 11" id="KW-0285">Flavoprotein</keyword>